<evidence type="ECO:0000259" key="7">
    <source>
        <dbReference type="Pfam" id="PF02656"/>
    </source>
</evidence>
<keyword evidence="3 6" id="KW-1133">Transmembrane helix</keyword>
<feature type="compositionally biased region" description="Pro residues" evidence="5">
    <location>
        <begin position="148"/>
        <end position="157"/>
    </location>
</feature>
<protein>
    <recommendedName>
        <fullName evidence="7">DUF202 domain-containing protein</fullName>
    </recommendedName>
</protein>
<accession>A0A1J9RLQ8</accession>
<dbReference type="InterPro" id="IPR003807">
    <property type="entry name" value="DUF202"/>
</dbReference>
<evidence type="ECO:0000256" key="1">
    <source>
        <dbReference type="ARBA" id="ARBA00004127"/>
    </source>
</evidence>
<evidence type="ECO:0000256" key="2">
    <source>
        <dbReference type="ARBA" id="ARBA00022692"/>
    </source>
</evidence>
<dbReference type="AlphaFoldDB" id="A0A1J9RLQ8"/>
<feature type="transmembrane region" description="Helical" evidence="6">
    <location>
        <begin position="213"/>
        <end position="234"/>
    </location>
</feature>
<dbReference type="STRING" id="236234.A0A1J9RLQ8"/>
<feature type="compositionally biased region" description="Polar residues" evidence="5">
    <location>
        <begin position="28"/>
        <end position="42"/>
    </location>
</feature>
<organism evidence="8 9">
    <name type="scientific">Diplodia corticola</name>
    <dbReference type="NCBI Taxonomy" id="236234"/>
    <lineage>
        <taxon>Eukaryota</taxon>
        <taxon>Fungi</taxon>
        <taxon>Dikarya</taxon>
        <taxon>Ascomycota</taxon>
        <taxon>Pezizomycotina</taxon>
        <taxon>Dothideomycetes</taxon>
        <taxon>Dothideomycetes incertae sedis</taxon>
        <taxon>Botryosphaeriales</taxon>
        <taxon>Botryosphaeriaceae</taxon>
        <taxon>Diplodia</taxon>
    </lineage>
</organism>
<dbReference type="OrthoDB" id="199599at2759"/>
<sequence length="324" mass="35299">MHRSNRDDEPTRAGHGGSTSAPPRRCSTRNAQSNRSAASTPSIPGRPINDPPPQARHRRHRLRRVSSEAESETGPRTAAAANDTALATPNDREATELAPLPSSSSSSSSSPSSRSWDSASQRRVVGGVGEEEVDEDHQDVPDDEPAGRPRPLPPPSEAPTCTDECSVRERRKLRLTRQEVGWWDVATRWWRRQVSVTVPAGGMRDHLALERTFLGYLRTSIALSMTGVMIAQLMRLQHAPNPDPRYGYHALGKPLAAVFITAAIAVLILGAFRFWRQQNAIVRGKVFAGGWEILAIMIGSTILTTTVFGLLLAVDIKKALEGSG</sequence>
<dbReference type="Proteomes" id="UP000183809">
    <property type="component" value="Unassembled WGS sequence"/>
</dbReference>
<dbReference type="GO" id="GO:0012505">
    <property type="term" value="C:endomembrane system"/>
    <property type="evidence" value="ECO:0007669"/>
    <property type="project" value="UniProtKB-SubCell"/>
</dbReference>
<dbReference type="InterPro" id="IPR052053">
    <property type="entry name" value="IM_YidH-like"/>
</dbReference>
<evidence type="ECO:0000313" key="8">
    <source>
        <dbReference type="EMBL" id="OJD29447.1"/>
    </source>
</evidence>
<evidence type="ECO:0000256" key="3">
    <source>
        <dbReference type="ARBA" id="ARBA00022989"/>
    </source>
</evidence>
<evidence type="ECO:0000313" key="9">
    <source>
        <dbReference type="Proteomes" id="UP000183809"/>
    </source>
</evidence>
<name>A0A1J9RLQ8_9PEZI</name>
<feature type="compositionally biased region" description="Low complexity" evidence="5">
    <location>
        <begin position="77"/>
        <end position="88"/>
    </location>
</feature>
<dbReference type="PANTHER" id="PTHR34187:SF1">
    <property type="entry name" value="DUF202 DOMAIN-CONTAINING PROTEIN"/>
    <property type="match status" value="1"/>
</dbReference>
<comment type="caution">
    <text evidence="8">The sequence shown here is derived from an EMBL/GenBank/DDBJ whole genome shotgun (WGS) entry which is preliminary data.</text>
</comment>
<dbReference type="PANTHER" id="PTHR34187">
    <property type="entry name" value="FGR18P"/>
    <property type="match status" value="1"/>
</dbReference>
<feature type="region of interest" description="Disordered" evidence="5">
    <location>
        <begin position="1"/>
        <end position="164"/>
    </location>
</feature>
<keyword evidence="4 6" id="KW-0472">Membrane</keyword>
<feature type="compositionally biased region" description="Basic residues" evidence="5">
    <location>
        <begin position="55"/>
        <end position="64"/>
    </location>
</feature>
<evidence type="ECO:0000256" key="6">
    <source>
        <dbReference type="SAM" id="Phobius"/>
    </source>
</evidence>
<evidence type="ECO:0000256" key="5">
    <source>
        <dbReference type="SAM" id="MobiDB-lite"/>
    </source>
</evidence>
<feature type="compositionally biased region" description="Low complexity" evidence="5">
    <location>
        <begin position="102"/>
        <end position="119"/>
    </location>
</feature>
<keyword evidence="9" id="KW-1185">Reference proteome</keyword>
<proteinExistence type="predicted"/>
<keyword evidence="2 6" id="KW-0812">Transmembrane</keyword>
<feature type="compositionally biased region" description="Basic and acidic residues" evidence="5">
    <location>
        <begin position="1"/>
        <end position="12"/>
    </location>
</feature>
<dbReference type="GeneID" id="31019420"/>
<feature type="compositionally biased region" description="Acidic residues" evidence="5">
    <location>
        <begin position="129"/>
        <end position="144"/>
    </location>
</feature>
<gene>
    <name evidence="8" type="ORF">BKCO1_8000022</name>
</gene>
<evidence type="ECO:0000256" key="4">
    <source>
        <dbReference type="ARBA" id="ARBA00023136"/>
    </source>
</evidence>
<feature type="domain" description="DUF202" evidence="7">
    <location>
        <begin position="204"/>
        <end position="280"/>
    </location>
</feature>
<dbReference type="EMBL" id="MNUE01000080">
    <property type="protein sequence ID" value="OJD29447.1"/>
    <property type="molecule type" value="Genomic_DNA"/>
</dbReference>
<dbReference type="Pfam" id="PF02656">
    <property type="entry name" value="DUF202"/>
    <property type="match status" value="1"/>
</dbReference>
<feature type="transmembrane region" description="Helical" evidence="6">
    <location>
        <begin position="293"/>
        <end position="314"/>
    </location>
</feature>
<dbReference type="RefSeq" id="XP_020125707.1">
    <property type="nucleotide sequence ID" value="XM_020279158.1"/>
</dbReference>
<reference evidence="8 9" key="1">
    <citation type="submission" date="2016-10" db="EMBL/GenBank/DDBJ databases">
        <title>Proteomics and genomics reveal pathogen-plant mechanisms compatible with a hemibiotrophic lifestyle of Diplodia corticola.</title>
        <authorList>
            <person name="Fernandes I."/>
            <person name="De Jonge R."/>
            <person name="Van De Peer Y."/>
            <person name="Devreese B."/>
            <person name="Alves A."/>
            <person name="Esteves A.C."/>
        </authorList>
    </citation>
    <scope>NUCLEOTIDE SEQUENCE [LARGE SCALE GENOMIC DNA]</scope>
    <source>
        <strain evidence="8 9">CBS 112549</strain>
    </source>
</reference>
<feature type="transmembrane region" description="Helical" evidence="6">
    <location>
        <begin position="254"/>
        <end position="272"/>
    </location>
</feature>
<comment type="subcellular location">
    <subcellularLocation>
        <location evidence="1">Endomembrane system</location>
        <topology evidence="1">Multi-pass membrane protein</topology>
    </subcellularLocation>
</comment>